<dbReference type="EMBL" id="JTDW01000004">
    <property type="protein sequence ID" value="KJD36276.1"/>
    <property type="molecule type" value="Genomic_DNA"/>
</dbReference>
<evidence type="ECO:0000259" key="2">
    <source>
        <dbReference type="Pfam" id="PF18962"/>
    </source>
</evidence>
<organism evidence="3 4">
    <name type="scientific">Neotamlana sedimentorum</name>
    <dbReference type="NCBI Taxonomy" id="1435349"/>
    <lineage>
        <taxon>Bacteria</taxon>
        <taxon>Pseudomonadati</taxon>
        <taxon>Bacteroidota</taxon>
        <taxon>Flavobacteriia</taxon>
        <taxon>Flavobacteriales</taxon>
        <taxon>Flavobacteriaceae</taxon>
        <taxon>Neotamlana</taxon>
    </lineage>
</organism>
<evidence type="ECO:0000313" key="3">
    <source>
        <dbReference type="EMBL" id="KJD36276.1"/>
    </source>
</evidence>
<accession>A0A0D7WAX6</accession>
<dbReference type="RefSeq" id="WP_044632144.1">
    <property type="nucleotide sequence ID" value="NZ_JTDW01000004.1"/>
</dbReference>
<name>A0A0D7WAX6_9FLAO</name>
<proteinExistence type="predicted"/>
<evidence type="ECO:0000313" key="4">
    <source>
        <dbReference type="Proteomes" id="UP000032578"/>
    </source>
</evidence>
<evidence type="ECO:0000256" key="1">
    <source>
        <dbReference type="ARBA" id="ARBA00022729"/>
    </source>
</evidence>
<dbReference type="InterPro" id="IPR026444">
    <property type="entry name" value="Secre_tail"/>
</dbReference>
<keyword evidence="1" id="KW-0732">Signal</keyword>
<keyword evidence="4" id="KW-1185">Reference proteome</keyword>
<sequence length="622" mass="69686">MQKLLTLIIWIGLSSLSYSQDLYIADNSYLFSNDINIFVNNDIRLETATSYIYLRGDAQLTQNNDIKNSDAGSLSIYQNQTTNVYEYNYFCSPVGLGTDGTVKINSDFNGSNIYDPIDDTDVSNVNSLAYSYTTNYNSTTTELSSYWIYTLKNAEGYYNWQQVFNTGDIEAGYGFTLKGSPNVNNVLDFRGRPNNGTITVSCSFDGIDDQPSGLPNYAETLTGNPYPSAIDLKLFFVNSNNQTVLSPQLFFWEQEPKFSHYLQDYEGGYATYIPGDPADLSDNGTYVIAPFISYNNDGTDGTGATGNTTDYTTNNSRRYAAVGQGFIIASNVNGGYAEFTNAMRIAFSEDSNPLGNGSVFAKNTNSKANSTIKHPISHNGIDYKSIFENPTVVPEIRIHTKVNNTYYKENVIALRDATPNNNTYNKFFDAININNLNSDAYLISEGKHLSIKSITYNVNTTIPFGLIAKNNNSTFSITVNEIYNTPNNMEVFLLDKENGEFIDIINNTFNITLNAGEYHDRFEITFNKKSLNTEEKVGFNHLNINQNNRTAELNISNPSLLKIESLRVFDIYGKQILNYNISEAKSEYSYNTRNISDGIYVVKITLDNQKILGKKIAIKHNK</sequence>
<dbReference type="STRING" id="1435349.PW52_06710"/>
<reference evidence="3 4" key="1">
    <citation type="submission" date="2014-11" db="EMBL/GenBank/DDBJ databases">
        <title>Tamlana sedimentorum sp. nov., isolated from shallow sand sediments of the Sea of Japan.</title>
        <authorList>
            <person name="Romanenko L.A."/>
        </authorList>
    </citation>
    <scope>NUCLEOTIDE SEQUENCE [LARGE SCALE GENOMIC DNA]</scope>
    <source>
        <strain evidence="3 4">JCM 19808</strain>
    </source>
</reference>
<dbReference type="Pfam" id="PF18962">
    <property type="entry name" value="Por_Secre_tail"/>
    <property type="match status" value="1"/>
</dbReference>
<gene>
    <name evidence="3" type="ORF">PW52_06710</name>
</gene>
<dbReference type="AlphaFoldDB" id="A0A0D7WAX6"/>
<protein>
    <recommendedName>
        <fullName evidence="2">Secretion system C-terminal sorting domain-containing protein</fullName>
    </recommendedName>
</protein>
<feature type="domain" description="Secretion system C-terminal sorting" evidence="2">
    <location>
        <begin position="552"/>
        <end position="618"/>
    </location>
</feature>
<dbReference type="Proteomes" id="UP000032578">
    <property type="component" value="Unassembled WGS sequence"/>
</dbReference>
<dbReference type="PATRIC" id="fig|1435349.4.peg.2307"/>
<dbReference type="OrthoDB" id="2582440at2"/>
<dbReference type="NCBIfam" id="TIGR04183">
    <property type="entry name" value="Por_Secre_tail"/>
    <property type="match status" value="1"/>
</dbReference>
<comment type="caution">
    <text evidence="3">The sequence shown here is derived from an EMBL/GenBank/DDBJ whole genome shotgun (WGS) entry which is preliminary data.</text>
</comment>